<dbReference type="PANTHER" id="PTHR35354">
    <property type="entry name" value="RGD1561648"/>
    <property type="match status" value="1"/>
</dbReference>
<comment type="caution">
    <text evidence="2">The sequence shown here is derived from an EMBL/GenBank/DDBJ whole genome shotgun (WGS) entry which is preliminary data.</text>
</comment>
<reference evidence="2" key="1">
    <citation type="submission" date="2023-03" db="EMBL/GenBank/DDBJ databases">
        <authorList>
            <person name="Steffen K."/>
            <person name="Cardenas P."/>
        </authorList>
    </citation>
    <scope>NUCLEOTIDE SEQUENCE</scope>
</reference>
<feature type="compositionally biased region" description="Polar residues" evidence="1">
    <location>
        <begin position="223"/>
        <end position="240"/>
    </location>
</feature>
<feature type="region of interest" description="Disordered" evidence="1">
    <location>
        <begin position="177"/>
        <end position="339"/>
    </location>
</feature>
<evidence type="ECO:0000256" key="1">
    <source>
        <dbReference type="SAM" id="MobiDB-lite"/>
    </source>
</evidence>
<dbReference type="PANTHER" id="PTHR35354:SF1">
    <property type="entry name" value="RGD1561648"/>
    <property type="match status" value="1"/>
</dbReference>
<keyword evidence="3" id="KW-1185">Reference proteome</keyword>
<dbReference type="InterPro" id="IPR027878">
    <property type="entry name" value="DUF4551"/>
</dbReference>
<dbReference type="AlphaFoldDB" id="A0AA35SKL4"/>
<feature type="compositionally biased region" description="Low complexity" evidence="1">
    <location>
        <begin position="284"/>
        <end position="326"/>
    </location>
</feature>
<dbReference type="Proteomes" id="UP001174909">
    <property type="component" value="Unassembled WGS sequence"/>
</dbReference>
<name>A0AA35SKL4_GEOBA</name>
<accession>A0AA35SKL4</accession>
<organism evidence="2 3">
    <name type="scientific">Geodia barretti</name>
    <name type="common">Barrett's horny sponge</name>
    <dbReference type="NCBI Taxonomy" id="519541"/>
    <lineage>
        <taxon>Eukaryota</taxon>
        <taxon>Metazoa</taxon>
        <taxon>Porifera</taxon>
        <taxon>Demospongiae</taxon>
        <taxon>Heteroscleromorpha</taxon>
        <taxon>Tetractinellida</taxon>
        <taxon>Astrophorina</taxon>
        <taxon>Geodiidae</taxon>
        <taxon>Geodia</taxon>
    </lineage>
</organism>
<dbReference type="Pfam" id="PF15087">
    <property type="entry name" value="DUF4551"/>
    <property type="match status" value="1"/>
</dbReference>
<proteinExistence type="predicted"/>
<gene>
    <name evidence="2" type="ORF">GBAR_LOCUS17947</name>
</gene>
<dbReference type="EMBL" id="CASHTH010002554">
    <property type="protein sequence ID" value="CAI8031618.1"/>
    <property type="molecule type" value="Genomic_DNA"/>
</dbReference>
<evidence type="ECO:0000313" key="2">
    <source>
        <dbReference type="EMBL" id="CAI8031618.1"/>
    </source>
</evidence>
<feature type="compositionally biased region" description="Polar residues" evidence="1">
    <location>
        <begin position="177"/>
        <end position="194"/>
    </location>
</feature>
<evidence type="ECO:0000313" key="3">
    <source>
        <dbReference type="Proteomes" id="UP001174909"/>
    </source>
</evidence>
<protein>
    <submittedName>
        <fullName evidence="2">Uncharacterized protein C12orf56</fullName>
    </submittedName>
</protein>
<sequence length="665" mass="74046">MAASCSERRDVKLESFLNRTLPPEEYERLLARQPTVAVVASSDRGGGRGAAAGKPAHRHAVLGHCKLYLTDVPPKNLRTTLLLKHVESILILDEPAEFLQGREREEAVHVQICFTRDVRPEKNLLSSFGDLRFLNTTASSSRNPTEGLSLPSQPLTITRDSVEMSSCHSLTHLDQLQQKGQFTSPQITAKSRASSKGRLTAQSPLSLHGASSSRPSSRREAQKSLSPLGNSTPVASTLKQYNRKHCLLERSLEPSPPRATTLNLSRDMKQIQLSPGKPTRLSDDSLASSHSSPTLLLGSQAPSFSPTLSLPSSRNSSPHSSSSGDLESPEKGTSTKKQEARKERCMLHLYLLSPNTDFYQHLCTAWLDQKIAVTLASGGHMHPPKSQRPSDHFSHHFHTLRQELLSAKTSRESAQLSRELCSACQRYFIVKQLFWESTELVDHLIQMLHFVPSKASAKEISISTELKCRVDVLELLYQMMRETHGLQRRCLALTGNSGRRLRKLLTATVSLTPTLSEMESMDDEVVEISCSVLSEVMRLAQQMRWPCAPGGVVSLDWTLDILAKHPHIREFCGAVIGHESSLLHQEHLEPCQEVSLYHMTFLLHCLTSHSQPLLVLLCKHFSEEFKYFLSVTMAQRKLPANSPLTPQTLSLLQLTKSRVLQPTSC</sequence>